<sequence>MAGEPTAQREQPGTTMSTSPTISLSELLSGADAAGHDHALTEKNSGLQHIHNHATGAIVWFPTWRKFRETSDWSEEVDAFVEDFRSGALPVEAGASRFLARDLDALLTRAAASSDANVFVQENLTKHLTRTWAVADAVAEAAGTDLPTGGTKPSIFADYPYDVYAQDGGAFATALWNDVIDARRNRALADEAARKALKPVSRKALKNAARKAARR</sequence>
<dbReference type="STRING" id="121292.AU252_19165"/>
<feature type="region of interest" description="Disordered" evidence="1">
    <location>
        <begin position="1"/>
        <end position="21"/>
    </location>
</feature>
<dbReference type="EMBL" id="CP013747">
    <property type="protein sequence ID" value="ALV43016.1"/>
    <property type="molecule type" value="Genomic_DNA"/>
</dbReference>
<dbReference type="AlphaFoldDB" id="A0A0U3PKS5"/>
<reference evidence="2 3" key="1">
    <citation type="submission" date="2015-12" db="EMBL/GenBank/DDBJ databases">
        <authorList>
            <person name="Shamseldin A."/>
            <person name="Moawad H."/>
            <person name="Abd El-Rahim W.M."/>
            <person name="Sadowsky M.J."/>
        </authorList>
    </citation>
    <scope>NUCLEOTIDE SEQUENCE [LARGE SCALE GENOMIC DNA]</scope>
    <source>
        <strain evidence="2 3">Ar51</strain>
    </source>
</reference>
<proteinExistence type="predicted"/>
<name>A0A0U3PKS5_9MICC</name>
<evidence type="ECO:0000313" key="2">
    <source>
        <dbReference type="EMBL" id="ALV43016.1"/>
    </source>
</evidence>
<feature type="compositionally biased region" description="Polar residues" evidence="1">
    <location>
        <begin position="8"/>
        <end position="21"/>
    </location>
</feature>
<evidence type="ECO:0000313" key="3">
    <source>
        <dbReference type="Proteomes" id="UP000065151"/>
    </source>
</evidence>
<protein>
    <submittedName>
        <fullName evidence="2">Uncharacterized protein</fullName>
    </submittedName>
</protein>
<gene>
    <name evidence="2" type="ORF">AU252_19165</name>
</gene>
<dbReference type="Proteomes" id="UP000065151">
    <property type="component" value="Chromosome"/>
</dbReference>
<dbReference type="KEGG" id="psul:AU252_19165"/>
<accession>A0A0U3PKS5</accession>
<evidence type="ECO:0000256" key="1">
    <source>
        <dbReference type="SAM" id="MobiDB-lite"/>
    </source>
</evidence>
<organism evidence="2">
    <name type="scientific">Pseudarthrobacter sulfonivorans</name>
    <dbReference type="NCBI Taxonomy" id="121292"/>
    <lineage>
        <taxon>Bacteria</taxon>
        <taxon>Bacillati</taxon>
        <taxon>Actinomycetota</taxon>
        <taxon>Actinomycetes</taxon>
        <taxon>Micrococcales</taxon>
        <taxon>Micrococcaceae</taxon>
        <taxon>Pseudarthrobacter</taxon>
    </lineage>
</organism>